<protein>
    <submittedName>
        <fullName evidence="1">Uncharacterized protein</fullName>
    </submittedName>
</protein>
<evidence type="ECO:0000313" key="2">
    <source>
        <dbReference type="EMBL" id="QIY89650.1"/>
    </source>
</evidence>
<evidence type="ECO:0000313" key="1">
    <source>
        <dbReference type="EMBL" id="AKK74556.1"/>
    </source>
</evidence>
<dbReference type="EMBL" id="CP050995">
    <property type="protein sequence ID" value="QIY89650.1"/>
    <property type="molecule type" value="Genomic_DNA"/>
</dbReference>
<dbReference type="Proteomes" id="UP000035213">
    <property type="component" value="Chromosome"/>
</dbReference>
<organism evidence="1 3">
    <name type="scientific">Chryseobacterium gallinarum</name>
    <dbReference type="NCBI Taxonomy" id="1324352"/>
    <lineage>
        <taxon>Bacteria</taxon>
        <taxon>Pseudomonadati</taxon>
        <taxon>Bacteroidota</taxon>
        <taxon>Flavobacteriia</taxon>
        <taxon>Flavobacteriales</taxon>
        <taxon>Weeksellaceae</taxon>
        <taxon>Chryseobacterium group</taxon>
        <taxon>Chryseobacterium</taxon>
    </lineage>
</organism>
<reference evidence="1 3" key="1">
    <citation type="submission" date="2014-11" db="EMBL/GenBank/DDBJ databases">
        <authorList>
            <person name="Park G.-S."/>
            <person name="Hong S.-J."/>
            <person name="Jung B.K."/>
            <person name="Khan A.R."/>
            <person name="Kwak Y."/>
            <person name="Shin J.-H."/>
        </authorList>
    </citation>
    <scope>NUCLEOTIDE SEQUENCE [LARGE SCALE GENOMIC DNA]</scope>
    <source>
        <strain evidence="1 3">DSM 27622</strain>
    </source>
</reference>
<reference evidence="2 4" key="2">
    <citation type="submission" date="2019-09" db="EMBL/GenBank/DDBJ databases">
        <title>FDA dAtabase for Regulatory Grade micrObial Sequences (FDA-ARGOS): Supporting development and validation of Infectious Disease Dx tests.</title>
        <authorList>
            <person name="Sciortino C."/>
            <person name="Tallon L."/>
            <person name="Sadzewicz L."/>
            <person name="Vavikolanu K."/>
            <person name="Mehta A."/>
            <person name="Aluvathingal J."/>
            <person name="Nadendla S."/>
            <person name="Nandy P."/>
            <person name="Geyer C."/>
            <person name="Yan Y."/>
            <person name="Sichtig H."/>
        </authorList>
    </citation>
    <scope>NUCLEOTIDE SEQUENCE [LARGE SCALE GENOMIC DNA]</scope>
    <source>
        <strain evidence="2 4">FDAARGOS_636</strain>
    </source>
</reference>
<dbReference type="PATRIC" id="fig|1324352.5.peg.4159"/>
<evidence type="ECO:0000313" key="3">
    <source>
        <dbReference type="Proteomes" id="UP000035213"/>
    </source>
</evidence>
<name>A0A0G3M602_CHRGL</name>
<accession>A0A0G3M602</accession>
<dbReference type="EMBL" id="CP009928">
    <property type="protein sequence ID" value="AKK74556.1"/>
    <property type="molecule type" value="Genomic_DNA"/>
</dbReference>
<dbReference type="RefSeq" id="WP_050020421.1">
    <property type="nucleotide sequence ID" value="NZ_CP009928.1"/>
</dbReference>
<dbReference type="Proteomes" id="UP000501570">
    <property type="component" value="Chromosome"/>
</dbReference>
<dbReference type="AlphaFoldDB" id="A0A0G3M602"/>
<proteinExistence type="predicted"/>
<evidence type="ECO:0000313" key="4">
    <source>
        <dbReference type="Proteomes" id="UP000501570"/>
    </source>
</evidence>
<dbReference type="KEGG" id="cgn:OK18_19805"/>
<dbReference type="STRING" id="1324352.OK18_19805"/>
<gene>
    <name evidence="2" type="ORF">FOB44_02815</name>
    <name evidence="1" type="ORF">OK18_19805</name>
</gene>
<keyword evidence="4" id="KW-1185">Reference proteome</keyword>
<sequence>MKTQKLIKLLQSRNFSEIKNNWSGFEGGSVIFSKPIEGNIYLLFIIWEDHSKALIAKFYDQRFIGRKEPAEVMFSMSVKDKKDVDYLEKFLQVPIG</sequence>